<gene>
    <name evidence="1" type="ORF">ACPOL_4164</name>
</gene>
<accession>A0A2Z5G2T4</accession>
<protein>
    <recommendedName>
        <fullName evidence="3">DUF5615 domain-containing protein</fullName>
    </recommendedName>
</protein>
<proteinExistence type="predicted"/>
<name>A0A2Z5G2T4_9BACT</name>
<dbReference type="KEGG" id="abas:ACPOL_4164"/>
<sequence length="80" mass="9030">MRVLFDKNVPYPLRHHLRFHAVQFAEDLGWDLISNGELLSAAEATCFDLMVTADQNIRYQQNYRSVGSGWSCLAPTSGLS</sequence>
<dbReference type="Proteomes" id="UP000253606">
    <property type="component" value="Chromosome"/>
</dbReference>
<keyword evidence="2" id="KW-1185">Reference proteome</keyword>
<evidence type="ECO:0008006" key="3">
    <source>
        <dbReference type="Google" id="ProtNLM"/>
    </source>
</evidence>
<dbReference type="RefSeq" id="WP_201758893.1">
    <property type="nucleotide sequence ID" value="NZ_CP030840.1"/>
</dbReference>
<evidence type="ECO:0000313" key="1">
    <source>
        <dbReference type="EMBL" id="AXC13441.1"/>
    </source>
</evidence>
<dbReference type="EMBL" id="CP030840">
    <property type="protein sequence ID" value="AXC13441.1"/>
    <property type="molecule type" value="Genomic_DNA"/>
</dbReference>
<evidence type="ECO:0000313" key="2">
    <source>
        <dbReference type="Proteomes" id="UP000253606"/>
    </source>
</evidence>
<reference evidence="1 2" key="1">
    <citation type="journal article" date="2018" name="Front. Microbiol.">
        <title>Hydrolytic Capabilities as a Key to Environmental Success: Chitinolytic and Cellulolytic Acidobacteria From Acidic Sub-arctic Soils and Boreal Peatlands.</title>
        <authorList>
            <person name="Belova S.E."/>
            <person name="Ravin N.V."/>
            <person name="Pankratov T.A."/>
            <person name="Rakitin A.L."/>
            <person name="Ivanova A.A."/>
            <person name="Beletsky A.V."/>
            <person name="Mardanov A.V."/>
            <person name="Sinninghe Damste J.S."/>
            <person name="Dedysh S.N."/>
        </authorList>
    </citation>
    <scope>NUCLEOTIDE SEQUENCE [LARGE SCALE GENOMIC DNA]</scope>
    <source>
        <strain evidence="1 2">SBC82</strain>
    </source>
</reference>
<dbReference type="AlphaFoldDB" id="A0A2Z5G2T4"/>
<organism evidence="1 2">
    <name type="scientific">Acidisarcina polymorpha</name>
    <dbReference type="NCBI Taxonomy" id="2211140"/>
    <lineage>
        <taxon>Bacteria</taxon>
        <taxon>Pseudomonadati</taxon>
        <taxon>Acidobacteriota</taxon>
        <taxon>Terriglobia</taxon>
        <taxon>Terriglobales</taxon>
        <taxon>Acidobacteriaceae</taxon>
        <taxon>Acidisarcina</taxon>
    </lineage>
</organism>